<dbReference type="STRING" id="388280.SAMN04488057_102231"/>
<accession>A0A1M7K020</accession>
<feature type="transmembrane region" description="Helical" evidence="1">
    <location>
        <begin position="92"/>
        <end position="117"/>
    </location>
</feature>
<evidence type="ECO:0000313" key="2">
    <source>
        <dbReference type="EMBL" id="SHM58554.1"/>
    </source>
</evidence>
<dbReference type="AlphaFoldDB" id="A0A1M7K020"/>
<evidence type="ECO:0000313" key="3">
    <source>
        <dbReference type="Proteomes" id="UP000184513"/>
    </source>
</evidence>
<name>A0A1M7K020_9BACT</name>
<keyword evidence="1" id="KW-1133">Transmembrane helix</keyword>
<protein>
    <submittedName>
        <fullName evidence="2">Uncharacterized protein</fullName>
    </submittedName>
</protein>
<proteinExistence type="predicted"/>
<gene>
    <name evidence="2" type="ORF">SAMN04488057_102231</name>
</gene>
<keyword evidence="1" id="KW-0472">Membrane</keyword>
<evidence type="ECO:0000256" key="1">
    <source>
        <dbReference type="SAM" id="Phobius"/>
    </source>
</evidence>
<keyword evidence="3" id="KW-1185">Reference proteome</keyword>
<dbReference type="EMBL" id="FRCY01000002">
    <property type="protein sequence ID" value="SHM58554.1"/>
    <property type="molecule type" value="Genomic_DNA"/>
</dbReference>
<reference evidence="2 3" key="1">
    <citation type="submission" date="2016-11" db="EMBL/GenBank/DDBJ databases">
        <authorList>
            <person name="Jaros S."/>
            <person name="Januszkiewicz K."/>
            <person name="Wedrychowicz H."/>
        </authorList>
    </citation>
    <scope>NUCLEOTIDE SEQUENCE [LARGE SCALE GENOMIC DNA]</scope>
    <source>
        <strain evidence="2 3">CGMCC 1.6102</strain>
    </source>
</reference>
<dbReference type="Proteomes" id="UP000184513">
    <property type="component" value="Unassembled WGS sequence"/>
</dbReference>
<sequence>MVRLAPTYSETFVSVMDQQQVMERLDGVTRRVNFLETVMVPPEESILFNGDLKSNQFTISKKIDKADSFLPLIKGKVSPLAKGCLISLDYSFFPATVFFLSFWGVVSFLLTVLFLAVFQDWKLAALSTLAGIGNYGFAIWHFRRKVKESQLLFYDMMDMKAGRGAP</sequence>
<keyword evidence="1" id="KW-0812">Transmembrane</keyword>
<feature type="transmembrane region" description="Helical" evidence="1">
    <location>
        <begin position="123"/>
        <end position="142"/>
    </location>
</feature>
<organism evidence="2 3">
    <name type="scientific">Cyclobacterium lianum</name>
    <dbReference type="NCBI Taxonomy" id="388280"/>
    <lineage>
        <taxon>Bacteria</taxon>
        <taxon>Pseudomonadati</taxon>
        <taxon>Bacteroidota</taxon>
        <taxon>Cytophagia</taxon>
        <taxon>Cytophagales</taxon>
        <taxon>Cyclobacteriaceae</taxon>
        <taxon>Cyclobacterium</taxon>
    </lineage>
</organism>